<dbReference type="Gene3D" id="2.30.30.190">
    <property type="entry name" value="CAP Gly-rich-like domain"/>
    <property type="match status" value="1"/>
</dbReference>
<keyword evidence="9" id="KW-0243">Dynein</keyword>
<proteinExistence type="inferred from homology"/>
<evidence type="ECO:0000256" key="1">
    <source>
        <dbReference type="ARBA" id="ARBA00004114"/>
    </source>
</evidence>
<evidence type="ECO:0000256" key="14">
    <source>
        <dbReference type="SAM" id="MobiDB-lite"/>
    </source>
</evidence>
<keyword evidence="11" id="KW-0206">Cytoskeleton</keyword>
<dbReference type="GO" id="GO:0005874">
    <property type="term" value="C:microtubule"/>
    <property type="evidence" value="ECO:0007669"/>
    <property type="project" value="UniProtKB-KW"/>
</dbReference>
<dbReference type="PANTHER" id="PTHR18916">
    <property type="entry name" value="DYNACTIN 1-RELATED MICROTUBULE-BINDING"/>
    <property type="match status" value="1"/>
</dbReference>
<evidence type="ECO:0000256" key="4">
    <source>
        <dbReference type="ARBA" id="ARBA00011010"/>
    </source>
</evidence>
<comment type="subcellular location">
    <subcellularLocation>
        <location evidence="3">Cytoplasm</location>
        <location evidence="3">Cell cortex</location>
    </subcellularLocation>
    <subcellularLocation>
        <location evidence="1">Cytoplasm</location>
        <location evidence="1">Cytoskeleton</location>
        <location evidence="1">Microtubule organizing center</location>
        <location evidence="1">Centrosome</location>
        <location evidence="1">Centriole</location>
    </subcellularLocation>
    <subcellularLocation>
        <location evidence="2">Cytoplasm</location>
        <location evidence="2">Cytoskeleton</location>
        <location evidence="2">Spindle</location>
    </subcellularLocation>
</comment>
<evidence type="ECO:0000256" key="3">
    <source>
        <dbReference type="ARBA" id="ARBA00004544"/>
    </source>
</evidence>
<gene>
    <name evidence="16" type="ORF">LECACI_7A009853</name>
</gene>
<keyword evidence="10 13" id="KW-0175">Coiled coil</keyword>
<comment type="similarity">
    <text evidence="4">Belongs to the dynactin 150 kDa subunit family.</text>
</comment>
<feature type="coiled-coil region" evidence="13">
    <location>
        <begin position="645"/>
        <end position="679"/>
    </location>
</feature>
<reference evidence="16" key="1">
    <citation type="submission" date="2023-11" db="EMBL/GenBank/DDBJ databases">
        <authorList>
            <person name="Alioto T."/>
            <person name="Alioto T."/>
            <person name="Gomez Garrido J."/>
        </authorList>
    </citation>
    <scope>NUCLEOTIDE SEQUENCE</scope>
</reference>
<keyword evidence="6" id="KW-0132">Cell division</keyword>
<evidence type="ECO:0000313" key="16">
    <source>
        <dbReference type="EMBL" id="CAK4034695.1"/>
    </source>
</evidence>
<feature type="compositionally biased region" description="Low complexity" evidence="14">
    <location>
        <begin position="210"/>
        <end position="226"/>
    </location>
</feature>
<feature type="compositionally biased region" description="Basic and acidic residues" evidence="14">
    <location>
        <begin position="245"/>
        <end position="261"/>
    </location>
</feature>
<keyword evidence="17" id="KW-1185">Reference proteome</keyword>
<evidence type="ECO:0000256" key="10">
    <source>
        <dbReference type="ARBA" id="ARBA00023054"/>
    </source>
</evidence>
<evidence type="ECO:0000256" key="2">
    <source>
        <dbReference type="ARBA" id="ARBA00004186"/>
    </source>
</evidence>
<name>A0AAI8Z8I7_9PEZI</name>
<feature type="region of interest" description="Disordered" evidence="14">
    <location>
        <begin position="84"/>
        <end position="348"/>
    </location>
</feature>
<evidence type="ECO:0000256" key="8">
    <source>
        <dbReference type="ARBA" id="ARBA00022776"/>
    </source>
</evidence>
<dbReference type="GO" id="GO:0005819">
    <property type="term" value="C:spindle"/>
    <property type="evidence" value="ECO:0007669"/>
    <property type="project" value="UniProtKB-SubCell"/>
</dbReference>
<protein>
    <submittedName>
        <fullName evidence="16">Dynactin, 150 kDa isoform</fullName>
    </submittedName>
</protein>
<dbReference type="Pfam" id="PF01302">
    <property type="entry name" value="CAP_GLY"/>
    <property type="match status" value="1"/>
</dbReference>
<keyword evidence="12" id="KW-0131">Cell cycle</keyword>
<dbReference type="InterPro" id="IPR022157">
    <property type="entry name" value="Dynactin"/>
</dbReference>
<feature type="coiled-coil region" evidence="13">
    <location>
        <begin position="1093"/>
        <end position="1169"/>
    </location>
</feature>
<dbReference type="SMART" id="SM01052">
    <property type="entry name" value="CAP_GLY"/>
    <property type="match status" value="1"/>
</dbReference>
<feature type="region of interest" description="Disordered" evidence="14">
    <location>
        <begin position="359"/>
        <end position="378"/>
    </location>
</feature>
<evidence type="ECO:0000313" key="17">
    <source>
        <dbReference type="Proteomes" id="UP001296104"/>
    </source>
</evidence>
<feature type="compositionally biased region" description="Polar residues" evidence="14">
    <location>
        <begin position="181"/>
        <end position="199"/>
    </location>
</feature>
<evidence type="ECO:0000256" key="11">
    <source>
        <dbReference type="ARBA" id="ARBA00023212"/>
    </source>
</evidence>
<dbReference type="InterPro" id="IPR000938">
    <property type="entry name" value="CAP-Gly_domain"/>
</dbReference>
<feature type="compositionally biased region" description="Pro residues" evidence="14">
    <location>
        <begin position="303"/>
        <end position="314"/>
    </location>
</feature>
<dbReference type="InterPro" id="IPR036859">
    <property type="entry name" value="CAP-Gly_dom_sf"/>
</dbReference>
<evidence type="ECO:0000256" key="13">
    <source>
        <dbReference type="SAM" id="Coils"/>
    </source>
</evidence>
<dbReference type="Proteomes" id="UP001296104">
    <property type="component" value="Unassembled WGS sequence"/>
</dbReference>
<comment type="caution">
    <text evidence="16">The sequence shown here is derived from an EMBL/GenBank/DDBJ whole genome shotgun (WGS) entry which is preliminary data.</text>
</comment>
<keyword evidence="8" id="KW-0498">Mitosis</keyword>
<evidence type="ECO:0000256" key="5">
    <source>
        <dbReference type="ARBA" id="ARBA00022490"/>
    </source>
</evidence>
<dbReference type="GO" id="GO:0005814">
    <property type="term" value="C:centriole"/>
    <property type="evidence" value="ECO:0007669"/>
    <property type="project" value="UniProtKB-SubCell"/>
</dbReference>
<dbReference type="PANTHER" id="PTHR18916:SF6">
    <property type="entry name" value="DYNACTIN SUBUNIT 1"/>
    <property type="match status" value="1"/>
</dbReference>
<organism evidence="16 17">
    <name type="scientific">Lecanosticta acicola</name>
    <dbReference type="NCBI Taxonomy" id="111012"/>
    <lineage>
        <taxon>Eukaryota</taxon>
        <taxon>Fungi</taxon>
        <taxon>Dikarya</taxon>
        <taxon>Ascomycota</taxon>
        <taxon>Pezizomycotina</taxon>
        <taxon>Dothideomycetes</taxon>
        <taxon>Dothideomycetidae</taxon>
        <taxon>Mycosphaerellales</taxon>
        <taxon>Mycosphaerellaceae</taxon>
        <taxon>Lecanosticta</taxon>
    </lineage>
</organism>
<dbReference type="PROSITE" id="PS00845">
    <property type="entry name" value="CAP_GLY_1"/>
    <property type="match status" value="1"/>
</dbReference>
<evidence type="ECO:0000256" key="6">
    <source>
        <dbReference type="ARBA" id="ARBA00022618"/>
    </source>
</evidence>
<evidence type="ECO:0000256" key="12">
    <source>
        <dbReference type="ARBA" id="ARBA00023306"/>
    </source>
</evidence>
<feature type="domain" description="CAP-Gly" evidence="15">
    <location>
        <begin position="26"/>
        <end position="68"/>
    </location>
</feature>
<feature type="compositionally biased region" description="Polar residues" evidence="14">
    <location>
        <begin position="328"/>
        <end position="341"/>
    </location>
</feature>
<keyword evidence="5" id="KW-0963">Cytoplasm</keyword>
<feature type="compositionally biased region" description="Polar residues" evidence="14">
    <location>
        <begin position="97"/>
        <end position="113"/>
    </location>
</feature>
<dbReference type="GO" id="GO:0051301">
    <property type="term" value="P:cell division"/>
    <property type="evidence" value="ECO:0007669"/>
    <property type="project" value="UniProtKB-KW"/>
</dbReference>
<dbReference type="Pfam" id="PF12455">
    <property type="entry name" value="Dynactin"/>
    <property type="match status" value="1"/>
</dbReference>
<evidence type="ECO:0000259" key="15">
    <source>
        <dbReference type="PROSITE" id="PS50245"/>
    </source>
</evidence>
<evidence type="ECO:0000256" key="9">
    <source>
        <dbReference type="ARBA" id="ARBA00023017"/>
    </source>
</evidence>
<sequence length="1342" mass="148917">MTSPTLSPGQKIELNDLRVGIVRYVGTTSFQTGEWIGVELEQASGKNDGSVQGKRYFECPSGHGIFCRASGVNRVLEEAKAKAKAATNGAPAKGRPSSVQRAPNGARRQTLQQDAARRGSAVPSTPTPATRPGSGVRSPVKSPTKQLATNGTSSASTSRTGTPPAAGKKPATDIAGKHSRSSVAPPSTTGAGRRTSTLPPATGPGAQRNSRQPASSTATARAPTSRLVSGSAAVARPAARPGIRQRLEAARKETATDETSERSSIVSPRESTESEAASTSELASHEGTEDGDADRDDTIRPNFAPPPVPPIPPEPAERPGRQRRPSSVGATSVHSQRTVRSTAAAGRQIEELEAKLRLMERKRNEDRELKQKLEKAEQERDQYKGIIEKLQNKYRPQQAEMDRIKKELADFEKRYNEAEESKARQELEFESAVLDREFAEEQAEQYKTELEILQDQSANDKMELELLREENSELSKEMSPEERTSAGWMQLEKSNERLREALISLRDIAHDKEAELKEQMSGLEKQVQESEPLQKQYEETREELLRSQANIDDLREQLELAGDAEIHLEQLGEEIERLRHRENDLKAAIEDLEALRELNDELEINHVEAEKQLQEEIDFKDSLLLDRERTAKEQQAALDEADYNINRFRELVTQLQSDLQDLQASKQISESEAAQLSGKSRAMMELNQKLQSSAAKTQVKTIDLELRKLDAQEASEHLSIVQLFLPDSFTAEKDSVLALLRFKRIGFKANLVQSFVKERIASFGTRGQDEDVFAACDAADKLTWVSGMADRLVYAISSCSIQAFEQYGGALYELEVVERTLNDFVDALRRDELKESEMTVRLGRSIEVMTHLSSLHIRDGLAEHSDDLIMRMSVLQSRLDSATSALTLARSMVEKHLSTTNDDEESEDEGISDTALILNRLNAIVEIARHGKVASGKTHRALLDLQARSLTLEESLTEQFESAENVAAEITAYACQSGAGLQELFGEEGRIEPPTPSEVASSLSQAAKTVFSLSESEAGPYATLNGRLRDLSTLLADLSNLPTDLDNTVEFERAPAPWIARADELKQTKITSVDIEAELARTLESVRERDDVIRQKEKELEEYSVKVETLEARMKDASKRSAKIAELERSLREAKESEGLAKRELAQAKQEAQHDVDRVREEMARFADEHKSTRTGNDLDGNAMGASVRITMKRQEHKIAGLESAVRYLNEVNNRLRLPAADAPLAVKAGLDWLHGPLNGSSRKPTHSSVHREGERALQRLVALATLPPSVDLSKMPENKLAWRPVKESSRWRVERRNEEWAEWKQWREDILRNVGMPRGGRGLGEHRINGAEGTAIAESAA</sequence>
<feature type="compositionally biased region" description="Low complexity" evidence="14">
    <location>
        <begin position="84"/>
        <end position="93"/>
    </location>
</feature>
<dbReference type="GO" id="GO:0030286">
    <property type="term" value="C:dynein complex"/>
    <property type="evidence" value="ECO:0007669"/>
    <property type="project" value="UniProtKB-KW"/>
</dbReference>
<dbReference type="SUPFAM" id="SSF74924">
    <property type="entry name" value="Cap-Gly domain"/>
    <property type="match status" value="1"/>
</dbReference>
<evidence type="ECO:0000256" key="7">
    <source>
        <dbReference type="ARBA" id="ARBA00022701"/>
    </source>
</evidence>
<dbReference type="EMBL" id="CAVMBE010000130">
    <property type="protein sequence ID" value="CAK4034695.1"/>
    <property type="molecule type" value="Genomic_DNA"/>
</dbReference>
<dbReference type="PROSITE" id="PS50245">
    <property type="entry name" value="CAP_GLY_2"/>
    <property type="match status" value="1"/>
</dbReference>
<accession>A0AAI8Z8I7</accession>
<keyword evidence="7" id="KW-0493">Microtubule</keyword>
<feature type="compositionally biased region" description="Low complexity" evidence="14">
    <location>
        <begin position="148"/>
        <end position="166"/>
    </location>
</feature>